<proteinExistence type="inferred from homology"/>
<feature type="binding site" evidence="6">
    <location>
        <begin position="20"/>
        <end position="27"/>
    </location>
    <ligand>
        <name>ATP</name>
        <dbReference type="ChEBI" id="CHEBI:30616"/>
    </ligand>
</feature>
<comment type="caution">
    <text evidence="9">The sequence shown here is derived from an EMBL/GenBank/DDBJ whole genome shotgun (WGS) entry which is preliminary data.</text>
</comment>
<dbReference type="NCBIfam" id="NF003013">
    <property type="entry name" value="PRK03846.1"/>
    <property type="match status" value="1"/>
</dbReference>
<dbReference type="InterPro" id="IPR050512">
    <property type="entry name" value="Sulf_AdTrans/APS_kinase"/>
</dbReference>
<dbReference type="EMBL" id="LNJQ01000001">
    <property type="protein sequence ID" value="KWZ42559.1"/>
    <property type="molecule type" value="Genomic_DNA"/>
</dbReference>
<evidence type="ECO:0000256" key="6">
    <source>
        <dbReference type="HAMAP-Rule" id="MF_00065"/>
    </source>
</evidence>
<comment type="catalytic activity">
    <reaction evidence="1 6 7">
        <text>adenosine 5'-phosphosulfate + ATP = 3'-phosphoadenylyl sulfate + ADP + H(+)</text>
        <dbReference type="Rhea" id="RHEA:24152"/>
        <dbReference type="ChEBI" id="CHEBI:15378"/>
        <dbReference type="ChEBI" id="CHEBI:30616"/>
        <dbReference type="ChEBI" id="CHEBI:58243"/>
        <dbReference type="ChEBI" id="CHEBI:58339"/>
        <dbReference type="ChEBI" id="CHEBI:456216"/>
        <dbReference type="EC" id="2.7.1.25"/>
    </reaction>
</comment>
<gene>
    <name evidence="6" type="primary">cysC</name>
    <name evidence="9" type="ORF">WS72_06515</name>
</gene>
<dbReference type="RefSeq" id="WP_038750684.1">
    <property type="nucleotide sequence ID" value="NZ_CP013417.1"/>
</dbReference>
<keyword evidence="10" id="KW-1185">Reference proteome</keyword>
<dbReference type="InterPro" id="IPR059117">
    <property type="entry name" value="APS_kinase_dom"/>
</dbReference>
<evidence type="ECO:0000256" key="7">
    <source>
        <dbReference type="RuleBase" id="RU004347"/>
    </source>
</evidence>
<evidence type="ECO:0000256" key="5">
    <source>
        <dbReference type="ARBA" id="ARBA00022840"/>
    </source>
</evidence>
<accession>A0ABR5TC31</accession>
<keyword evidence="6" id="KW-0597">Phosphoprotein</keyword>
<dbReference type="SUPFAM" id="SSF52540">
    <property type="entry name" value="P-loop containing nucleoside triphosphate hydrolases"/>
    <property type="match status" value="1"/>
</dbReference>
<dbReference type="Proteomes" id="UP000070255">
    <property type="component" value="Unassembled WGS sequence"/>
</dbReference>
<dbReference type="GO" id="GO:0016301">
    <property type="term" value="F:kinase activity"/>
    <property type="evidence" value="ECO:0007669"/>
    <property type="project" value="UniProtKB-KW"/>
</dbReference>
<organism evidence="9 10">
    <name type="scientific">Burkholderia savannae</name>
    <dbReference type="NCBI Taxonomy" id="1637837"/>
    <lineage>
        <taxon>Bacteria</taxon>
        <taxon>Pseudomonadati</taxon>
        <taxon>Pseudomonadota</taxon>
        <taxon>Betaproteobacteria</taxon>
        <taxon>Burkholderiales</taxon>
        <taxon>Burkholderiaceae</taxon>
        <taxon>Burkholderia</taxon>
        <taxon>pseudomallei group</taxon>
    </lineage>
</organism>
<name>A0ABR5TC31_9BURK</name>
<comment type="pathway">
    <text evidence="6 7">Sulfur metabolism; hydrogen sulfide biosynthesis; sulfite from sulfate: step 2/3.</text>
</comment>
<keyword evidence="3 6" id="KW-0808">Transferase</keyword>
<evidence type="ECO:0000256" key="2">
    <source>
        <dbReference type="ARBA" id="ARBA00012121"/>
    </source>
</evidence>
<dbReference type="Gene3D" id="3.40.50.300">
    <property type="entry name" value="P-loop containing nucleotide triphosphate hydrolases"/>
    <property type="match status" value="1"/>
</dbReference>
<dbReference type="CDD" id="cd02027">
    <property type="entry name" value="APSK"/>
    <property type="match status" value="1"/>
</dbReference>
<dbReference type="InterPro" id="IPR027417">
    <property type="entry name" value="P-loop_NTPase"/>
</dbReference>
<comment type="similarity">
    <text evidence="6 7">Belongs to the APS kinase family.</text>
</comment>
<feature type="active site" description="Phosphoserine intermediate" evidence="6">
    <location>
        <position position="94"/>
    </location>
</feature>
<keyword evidence="6 7" id="KW-0418">Kinase</keyword>
<protein>
    <recommendedName>
        <fullName evidence="2 6">Adenylyl-sulfate kinase</fullName>
        <ecNumber evidence="2 6">2.7.1.25</ecNumber>
    </recommendedName>
    <alternativeName>
        <fullName evidence="6">APS kinase</fullName>
    </alternativeName>
    <alternativeName>
        <fullName evidence="6">ATP adenosine-5'-phosphosulfate 3'-phosphotransferase</fullName>
    </alternativeName>
    <alternativeName>
        <fullName evidence="6">Adenosine-5'-phosphosulfate kinase</fullName>
    </alternativeName>
</protein>
<dbReference type="PANTHER" id="PTHR42700:SF1">
    <property type="entry name" value="SULFATE ADENYLYLTRANSFERASE"/>
    <property type="match status" value="1"/>
</dbReference>
<reference evidence="9 10" key="1">
    <citation type="submission" date="2015-11" db="EMBL/GenBank/DDBJ databases">
        <authorList>
            <person name="Sahl J."/>
            <person name="Wagner D."/>
            <person name="Keim P."/>
        </authorList>
    </citation>
    <scope>NUCLEOTIDE SEQUENCE [LARGE SCALE GENOMIC DNA]</scope>
    <source>
        <strain evidence="9 10">BDU18</strain>
    </source>
</reference>
<dbReference type="EC" id="2.7.1.25" evidence="2 6"/>
<dbReference type="NCBIfam" id="TIGR00455">
    <property type="entry name" value="apsK"/>
    <property type="match status" value="1"/>
</dbReference>
<evidence type="ECO:0000256" key="4">
    <source>
        <dbReference type="ARBA" id="ARBA00022741"/>
    </source>
</evidence>
<feature type="domain" description="APS kinase" evidence="8">
    <location>
        <begin position="15"/>
        <end position="161"/>
    </location>
</feature>
<dbReference type="PANTHER" id="PTHR42700">
    <property type="entry name" value="SULFATE ADENYLYLTRANSFERASE"/>
    <property type="match status" value="1"/>
</dbReference>
<comment type="function">
    <text evidence="6 7">Catalyzes the synthesis of activated sulfate.</text>
</comment>
<evidence type="ECO:0000256" key="3">
    <source>
        <dbReference type="ARBA" id="ARBA00022679"/>
    </source>
</evidence>
<keyword evidence="4 6" id="KW-0547">Nucleotide-binding</keyword>
<dbReference type="HAMAP" id="MF_00065">
    <property type="entry name" value="Adenylyl_sulf_kinase"/>
    <property type="match status" value="1"/>
</dbReference>
<evidence type="ECO:0000256" key="1">
    <source>
        <dbReference type="ARBA" id="ARBA00001823"/>
    </source>
</evidence>
<evidence type="ECO:0000259" key="8">
    <source>
        <dbReference type="Pfam" id="PF01583"/>
    </source>
</evidence>
<evidence type="ECO:0000313" key="9">
    <source>
        <dbReference type="EMBL" id="KWZ42559.1"/>
    </source>
</evidence>
<evidence type="ECO:0000313" key="10">
    <source>
        <dbReference type="Proteomes" id="UP000070255"/>
    </source>
</evidence>
<sequence length="216" mass="22654">MDMNGGFPPEAVAPVVWMTGLPGAGKTTTANVLLNRLLESGAKAIVLDGDALRTGLCSDLGFSDADRMENIRRFAHVAKLFQHEGYIVIVATISPLQAHRDLARSIVGTGFFETYVSTPLEVCRARDPKGMYARAEQGRLMQFTGVSGAYEPPVAPDISIDTSNCSVALSLADVMAQLMRVTVLPAKLGASAQVSAALAVPAALAAPAIVGSQLID</sequence>
<dbReference type="InterPro" id="IPR002891">
    <property type="entry name" value="APS"/>
</dbReference>
<keyword evidence="5 6" id="KW-0067">ATP-binding</keyword>
<dbReference type="Pfam" id="PF01583">
    <property type="entry name" value="APS_kinase"/>
    <property type="match status" value="1"/>
</dbReference>